<organism evidence="3 4">
    <name type="scientific">Sedimentitalea arenosa</name>
    <dbReference type="NCBI Taxonomy" id="2798803"/>
    <lineage>
        <taxon>Bacteria</taxon>
        <taxon>Pseudomonadati</taxon>
        <taxon>Pseudomonadota</taxon>
        <taxon>Alphaproteobacteria</taxon>
        <taxon>Rhodobacterales</taxon>
        <taxon>Paracoccaceae</taxon>
        <taxon>Sedimentitalea</taxon>
    </lineage>
</organism>
<dbReference type="Proteomes" id="UP000619079">
    <property type="component" value="Unassembled WGS sequence"/>
</dbReference>
<proteinExistence type="predicted"/>
<feature type="region of interest" description="Disordered" evidence="1">
    <location>
        <begin position="114"/>
        <end position="145"/>
    </location>
</feature>
<gene>
    <name evidence="3" type="ORF">JF290_15005</name>
</gene>
<evidence type="ECO:0000313" key="4">
    <source>
        <dbReference type="Proteomes" id="UP000619079"/>
    </source>
</evidence>
<sequence>MKITTRGVSVLAASAMISTTALPVLAQAPGPGVLYTVIIPAGEFGSSNYTAVVTANIAAARAFCASIDNDSYKVDCLAERLGQVSDEIPSDSDYAEVKQILSDTSDQLAELARTNRDTAQPRGRATSTGETPVTTTRPLTPVTPSALPEVNAQAEAILDSTQTLLLRSAESSESKALQYSRIADAVGSTKVLLRST</sequence>
<keyword evidence="4" id="KW-1185">Reference proteome</keyword>
<evidence type="ECO:0000256" key="1">
    <source>
        <dbReference type="SAM" id="MobiDB-lite"/>
    </source>
</evidence>
<feature type="signal peptide" evidence="2">
    <location>
        <begin position="1"/>
        <end position="26"/>
    </location>
</feature>
<feature type="chain" id="PRO_5035183644" evidence="2">
    <location>
        <begin position="27"/>
        <end position="196"/>
    </location>
</feature>
<dbReference type="EMBL" id="JAELVR010000010">
    <property type="protein sequence ID" value="MBJ6372834.1"/>
    <property type="molecule type" value="Genomic_DNA"/>
</dbReference>
<reference evidence="3" key="1">
    <citation type="submission" date="2020-12" db="EMBL/GenBank/DDBJ databases">
        <title>Sedimentitalea sp. nov., isolated from sand in Incheon.</title>
        <authorList>
            <person name="Kim W."/>
        </authorList>
    </citation>
    <scope>NUCLEOTIDE SEQUENCE</scope>
    <source>
        <strain evidence="3">CAU 1593</strain>
    </source>
</reference>
<dbReference type="RefSeq" id="WP_199025707.1">
    <property type="nucleotide sequence ID" value="NZ_JAELVR010000010.1"/>
</dbReference>
<dbReference type="AlphaFoldDB" id="A0A8J7LT86"/>
<evidence type="ECO:0000313" key="3">
    <source>
        <dbReference type="EMBL" id="MBJ6372834.1"/>
    </source>
</evidence>
<protein>
    <submittedName>
        <fullName evidence="3">Uncharacterized protein</fullName>
    </submittedName>
</protein>
<keyword evidence="2" id="KW-0732">Signal</keyword>
<feature type="compositionally biased region" description="Low complexity" evidence="1">
    <location>
        <begin position="126"/>
        <end position="144"/>
    </location>
</feature>
<accession>A0A8J7LT86</accession>
<evidence type="ECO:0000256" key="2">
    <source>
        <dbReference type="SAM" id="SignalP"/>
    </source>
</evidence>
<name>A0A8J7LT86_9RHOB</name>
<comment type="caution">
    <text evidence="3">The sequence shown here is derived from an EMBL/GenBank/DDBJ whole genome shotgun (WGS) entry which is preliminary data.</text>
</comment>